<gene>
    <name evidence="1" type="ORF">SAMN04515677_104387</name>
</gene>
<reference evidence="1 2" key="1">
    <citation type="submission" date="2016-10" db="EMBL/GenBank/DDBJ databases">
        <authorList>
            <person name="de Groot N.N."/>
        </authorList>
    </citation>
    <scope>NUCLEOTIDE SEQUENCE [LARGE SCALE GENOMIC DNA]</scope>
    <source>
        <strain evidence="1 2">DSM 797</strain>
    </source>
</reference>
<accession>A0A1G9PJV8</accession>
<proteinExistence type="predicted"/>
<dbReference type="Proteomes" id="UP000199068">
    <property type="component" value="Unassembled WGS sequence"/>
</dbReference>
<dbReference type="STRING" id="1121325.SAMN04515677_104387"/>
<protein>
    <submittedName>
        <fullName evidence="1">Uncharacterized protein</fullName>
    </submittedName>
</protein>
<evidence type="ECO:0000313" key="2">
    <source>
        <dbReference type="Proteomes" id="UP000199068"/>
    </source>
</evidence>
<dbReference type="AlphaFoldDB" id="A0A1G9PJV8"/>
<dbReference type="InterPro" id="IPR045507">
    <property type="entry name" value="DUF6483"/>
</dbReference>
<organism evidence="1 2">
    <name type="scientific">Romboutsia lituseburensis DSM 797</name>
    <dbReference type="NCBI Taxonomy" id="1121325"/>
    <lineage>
        <taxon>Bacteria</taxon>
        <taxon>Bacillati</taxon>
        <taxon>Bacillota</taxon>
        <taxon>Clostridia</taxon>
        <taxon>Peptostreptococcales</taxon>
        <taxon>Peptostreptococcaceae</taxon>
        <taxon>Romboutsia</taxon>
    </lineage>
</organism>
<sequence>MGYTQDWLIRQIEGIGRCVAKLIFKTSSIEYEIHDKDNYSQADKLYEEIHSLISQHKICEAENLLFKTLDESNLDYLKVAVDFYQTISKFSENQLEECNFSREEIFEGLQDILKIYNVPISNFDLI</sequence>
<dbReference type="RefSeq" id="WP_092725810.1">
    <property type="nucleotide sequence ID" value="NZ_FNGW01000004.1"/>
</dbReference>
<evidence type="ECO:0000313" key="1">
    <source>
        <dbReference type="EMBL" id="SDL98771.1"/>
    </source>
</evidence>
<dbReference type="Pfam" id="PF20092">
    <property type="entry name" value="DUF6483"/>
    <property type="match status" value="1"/>
</dbReference>
<keyword evidence="2" id="KW-1185">Reference proteome</keyword>
<dbReference type="EMBL" id="FNGW01000004">
    <property type="protein sequence ID" value="SDL98771.1"/>
    <property type="molecule type" value="Genomic_DNA"/>
</dbReference>
<name>A0A1G9PJV8_9FIRM</name>